<dbReference type="Gene3D" id="3.40.50.150">
    <property type="entry name" value="Vaccinia Virus protein VP39"/>
    <property type="match status" value="1"/>
</dbReference>
<keyword evidence="1" id="KW-0949">S-adenosyl-L-methionine</keyword>
<keyword evidence="3" id="KW-1185">Reference proteome</keyword>
<dbReference type="PANTHER" id="PTHR37426">
    <property type="entry name" value="RIBOSOMAL RNA LARGE SUBUNIT METHYLTRANSFERASE J"/>
    <property type="match status" value="1"/>
</dbReference>
<dbReference type="InterPro" id="IPR029063">
    <property type="entry name" value="SAM-dependent_MTases_sf"/>
</dbReference>
<keyword evidence="1" id="KW-0698">rRNA processing</keyword>
<feature type="active site" description="Proton acceptor" evidence="1">
    <location>
        <position position="173"/>
    </location>
</feature>
<dbReference type="InterPro" id="IPR007473">
    <property type="entry name" value="RlmJ"/>
</dbReference>
<comment type="subunit">
    <text evidence="1">Monomer.</text>
</comment>
<proteinExistence type="inferred from homology"/>
<dbReference type="HAMAP" id="MF_00934">
    <property type="entry name" value="23SrRNA_methyltr_J"/>
    <property type="match status" value="1"/>
</dbReference>
<organism evidence="2 3">
    <name type="scientific">Moraxella nasicaprae</name>
    <dbReference type="NCBI Taxonomy" id="2904122"/>
    <lineage>
        <taxon>Bacteria</taxon>
        <taxon>Pseudomonadati</taxon>
        <taxon>Pseudomonadota</taxon>
        <taxon>Gammaproteobacteria</taxon>
        <taxon>Moraxellales</taxon>
        <taxon>Moraxellaceae</taxon>
        <taxon>Moraxella</taxon>
    </lineage>
</organism>
<sequence>MNYKHAYHAGNFADVAKHILLLQLLAQFSAKGKPFYVLDAYGGRGLYSLASTETQKTQEANQGIIALEKHVQTHGLTHAPKAVHQYLNDLEFARNRYDEYVYPGSPWWIAHHGEHHSSEAALRAEAFEAIADEYDALNYQLYQLPIGIHHRDAFEGVPAVVPPKEKRGIILLDPPFEQEHKDFGRLVDLLASAHKKFATGTFVLWYPLKNSEATELFYKKMKRTGIKKQLICELNLYPNDVAVGLNGTGLFVINPPWQFDEAASQILQYLAPILHPANSPAMSLEEMAVVKWNVGE</sequence>
<feature type="binding site" evidence="1">
    <location>
        <position position="128"/>
    </location>
    <ligand>
        <name>S-adenosyl-L-methionine</name>
        <dbReference type="ChEBI" id="CHEBI:59789"/>
    </ligand>
</feature>
<gene>
    <name evidence="1 2" type="primary">rlmJ</name>
    <name evidence="2" type="ORF">LU297_06805</name>
</gene>
<dbReference type="SUPFAM" id="SSF53335">
    <property type="entry name" value="S-adenosyl-L-methionine-dependent methyltransferases"/>
    <property type="match status" value="1"/>
</dbReference>
<dbReference type="EMBL" id="CP089977">
    <property type="protein sequence ID" value="UXZ04309.1"/>
    <property type="molecule type" value="Genomic_DNA"/>
</dbReference>
<name>A0ABY6F2Q1_9GAMM</name>
<evidence type="ECO:0000256" key="1">
    <source>
        <dbReference type="HAMAP-Rule" id="MF_00934"/>
    </source>
</evidence>
<feature type="site" description="Interaction with substrate rRNA" evidence="1">
    <location>
        <position position="3"/>
    </location>
</feature>
<comment type="function">
    <text evidence="1">Specifically methylates the adenine in position 2030 of 23S rRNA.</text>
</comment>
<dbReference type="EC" id="2.1.1.266" evidence="1"/>
<reference evidence="2" key="1">
    <citation type="submission" date="2021-12" db="EMBL/GenBank/DDBJ databases">
        <title>taxonomy of Moraxella sp. ZY201224.</title>
        <authorList>
            <person name="Li F."/>
        </authorList>
    </citation>
    <scope>NUCLEOTIDE SEQUENCE</scope>
    <source>
        <strain evidence="2">ZY201224</strain>
    </source>
</reference>
<feature type="binding site" evidence="1">
    <location>
        <position position="41"/>
    </location>
    <ligand>
        <name>S-adenosyl-L-methionine</name>
        <dbReference type="ChEBI" id="CHEBI:59789"/>
    </ligand>
</feature>
<keyword evidence="1" id="KW-0808">Transferase</keyword>
<feature type="binding site" evidence="1">
    <location>
        <position position="18"/>
    </location>
    <ligand>
        <name>S-adenosyl-L-methionine</name>
        <dbReference type="ChEBI" id="CHEBI:59789"/>
    </ligand>
</feature>
<evidence type="ECO:0000313" key="3">
    <source>
        <dbReference type="Proteomes" id="UP001063782"/>
    </source>
</evidence>
<feature type="binding site" evidence="1">
    <location>
        <begin position="152"/>
        <end position="153"/>
    </location>
    <ligand>
        <name>S-adenosyl-L-methionine</name>
        <dbReference type="ChEBI" id="CHEBI:59789"/>
    </ligand>
</feature>
<evidence type="ECO:0000313" key="2">
    <source>
        <dbReference type="EMBL" id="UXZ04309.1"/>
    </source>
</evidence>
<dbReference type="PANTHER" id="PTHR37426:SF1">
    <property type="entry name" value="RIBOSOMAL RNA LARGE SUBUNIT METHYLTRANSFERASE J"/>
    <property type="match status" value="1"/>
</dbReference>
<dbReference type="RefSeq" id="WP_263075795.1">
    <property type="nucleotide sequence ID" value="NZ_CP089977.1"/>
</dbReference>
<keyword evidence="1" id="KW-0694">RNA-binding</keyword>
<keyword evidence="1" id="KW-0489">Methyltransferase</keyword>
<protein>
    <recommendedName>
        <fullName evidence="1">Ribosomal RNA large subunit methyltransferase J</fullName>
        <ecNumber evidence="1">2.1.1.266</ecNumber>
    </recommendedName>
    <alternativeName>
        <fullName evidence="1">23S rRNA (adenine(2030)-N6)-methyltransferase</fullName>
    </alternativeName>
    <alternativeName>
        <fullName evidence="1">23S rRNA m6A2030 methyltransferase</fullName>
    </alternativeName>
</protein>
<accession>A0ABY6F2Q1</accession>
<feature type="binding site" evidence="1">
    <location>
        <position position="105"/>
    </location>
    <ligand>
        <name>S-adenosyl-L-methionine</name>
        <dbReference type="ChEBI" id="CHEBI:59789"/>
    </ligand>
</feature>
<feature type="binding site" evidence="1">
    <location>
        <position position="173"/>
    </location>
    <ligand>
        <name>S-adenosyl-L-methionine</name>
        <dbReference type="ChEBI" id="CHEBI:59789"/>
    </ligand>
</feature>
<dbReference type="Pfam" id="PF04378">
    <property type="entry name" value="RsmJ"/>
    <property type="match status" value="1"/>
</dbReference>
<comment type="similarity">
    <text evidence="1">Belongs to the RlmJ family.</text>
</comment>
<comment type="catalytic activity">
    <reaction evidence="1">
        <text>adenosine(2030) in 23S rRNA + S-adenosyl-L-methionine = N(6)-methyladenosine(2030) in 23S rRNA + S-adenosyl-L-homocysteine + H(+)</text>
        <dbReference type="Rhea" id="RHEA:43736"/>
        <dbReference type="Rhea" id="RHEA-COMP:10668"/>
        <dbReference type="Rhea" id="RHEA-COMP:10669"/>
        <dbReference type="ChEBI" id="CHEBI:15378"/>
        <dbReference type="ChEBI" id="CHEBI:57856"/>
        <dbReference type="ChEBI" id="CHEBI:59789"/>
        <dbReference type="ChEBI" id="CHEBI:74411"/>
        <dbReference type="ChEBI" id="CHEBI:74449"/>
        <dbReference type="EC" id="2.1.1.266"/>
    </reaction>
</comment>
<dbReference type="Proteomes" id="UP001063782">
    <property type="component" value="Chromosome"/>
</dbReference>